<keyword evidence="2" id="KW-1185">Reference proteome</keyword>
<gene>
    <name evidence="1" type="ORF">EVAR_79701_1</name>
</gene>
<dbReference type="Proteomes" id="UP000299102">
    <property type="component" value="Unassembled WGS sequence"/>
</dbReference>
<name>A0A4C1T931_EUMVA</name>
<dbReference type="AlphaFoldDB" id="A0A4C1T931"/>
<evidence type="ECO:0000313" key="1">
    <source>
        <dbReference type="EMBL" id="GBP11023.1"/>
    </source>
</evidence>
<accession>A0A4C1T931</accession>
<evidence type="ECO:0000313" key="2">
    <source>
        <dbReference type="Proteomes" id="UP000299102"/>
    </source>
</evidence>
<dbReference type="EMBL" id="BGZK01000044">
    <property type="protein sequence ID" value="GBP11023.1"/>
    <property type="molecule type" value="Genomic_DNA"/>
</dbReference>
<organism evidence="1 2">
    <name type="scientific">Eumeta variegata</name>
    <name type="common">Bagworm moth</name>
    <name type="synonym">Eumeta japonica</name>
    <dbReference type="NCBI Taxonomy" id="151549"/>
    <lineage>
        <taxon>Eukaryota</taxon>
        <taxon>Metazoa</taxon>
        <taxon>Ecdysozoa</taxon>
        <taxon>Arthropoda</taxon>
        <taxon>Hexapoda</taxon>
        <taxon>Insecta</taxon>
        <taxon>Pterygota</taxon>
        <taxon>Neoptera</taxon>
        <taxon>Endopterygota</taxon>
        <taxon>Lepidoptera</taxon>
        <taxon>Glossata</taxon>
        <taxon>Ditrysia</taxon>
        <taxon>Tineoidea</taxon>
        <taxon>Psychidae</taxon>
        <taxon>Oiketicinae</taxon>
        <taxon>Eumeta</taxon>
    </lineage>
</organism>
<sequence>MASRRSTKSSSRIILNDSNCNKSELEPDYARVGHKIAMYFLAASGRAPAPEPVFRRARECCRRLIFVFFLSSNGLRATAFDYSVRRDTT</sequence>
<comment type="caution">
    <text evidence="1">The sequence shown here is derived from an EMBL/GenBank/DDBJ whole genome shotgun (WGS) entry which is preliminary data.</text>
</comment>
<proteinExistence type="predicted"/>
<reference evidence="1 2" key="1">
    <citation type="journal article" date="2019" name="Commun. Biol.">
        <title>The bagworm genome reveals a unique fibroin gene that provides high tensile strength.</title>
        <authorList>
            <person name="Kono N."/>
            <person name="Nakamura H."/>
            <person name="Ohtoshi R."/>
            <person name="Tomita M."/>
            <person name="Numata K."/>
            <person name="Arakawa K."/>
        </authorList>
    </citation>
    <scope>NUCLEOTIDE SEQUENCE [LARGE SCALE GENOMIC DNA]</scope>
</reference>
<protein>
    <submittedName>
        <fullName evidence="1">Uncharacterized protein</fullName>
    </submittedName>
</protein>